<dbReference type="GO" id="GO:0004518">
    <property type="term" value="F:nuclease activity"/>
    <property type="evidence" value="ECO:0007669"/>
    <property type="project" value="InterPro"/>
</dbReference>
<keyword evidence="2" id="KW-0378">Hydrolase</keyword>
<evidence type="ECO:0000256" key="2">
    <source>
        <dbReference type="ARBA" id="ARBA00022801"/>
    </source>
</evidence>
<dbReference type="EMBL" id="VYZV01004224">
    <property type="protein sequence ID" value="NXS65701.1"/>
    <property type="molecule type" value="Genomic_DNA"/>
</dbReference>
<dbReference type="Proteomes" id="UP000580171">
    <property type="component" value="Unassembled WGS sequence"/>
</dbReference>
<dbReference type="GO" id="GO:0005524">
    <property type="term" value="F:ATP binding"/>
    <property type="evidence" value="ECO:0007669"/>
    <property type="project" value="UniProtKB-KW"/>
</dbReference>
<sequence>QIPEQDQGYAEDSFCVGEVEEETCKKSESSEEEVCVNFDLLNNESFTSGRKQYLTRRRKKLNQARMEENYSVPVQKKKPSRIIVLSDSSGEEMSVSNEKPMKTDRVGAEQENATLATSLPSVSSAQQKKISGEIVVHQSAEDKSEMLLNLKASVSEMLDFHPDHQVRSTCFPPAVTSSESGKEGLQVPAEVESSLKNTGKSTSVPSCSASTKPSSATALFSRDPLEKKPSLCILVDSREISSGAEVISSLKAVYGVKVQVCSLSSSDYIVSNRMAVERKFLSELLNSVHRNKVTQRIQRLQSMFERICVIVEKDRIKTGETSRFFQRTQYYDGVLSALVQAGVKILFSSCQEETAGLLKDLALVEQRKNAAISVPTEVEGHKREMLNFYLSFPNLSYLAALNMCHYFDSVKKMANSSPSDIATGAQVSPQKAEEIYRHLHYGFDVQMLPENLCAKGRS</sequence>
<comment type="caution">
    <text evidence="7">The sequence shown here is derived from an EMBL/GenBank/DDBJ whole genome shotgun (WGS) entry which is preliminary data.</text>
</comment>
<dbReference type="Gene3D" id="3.40.50.10130">
    <property type="match status" value="1"/>
</dbReference>
<protein>
    <submittedName>
        <fullName evidence="7">FANCM protein</fullName>
    </submittedName>
</protein>
<dbReference type="PANTHER" id="PTHR14025">
    <property type="entry name" value="FANCONI ANEMIA GROUP M FANCM FAMILY MEMBER"/>
    <property type="match status" value="1"/>
</dbReference>
<keyword evidence="4" id="KW-0067">ATP-binding</keyword>
<dbReference type="SUPFAM" id="SSF47781">
    <property type="entry name" value="RuvA domain 2-like"/>
    <property type="match status" value="1"/>
</dbReference>
<reference evidence="7 8" key="1">
    <citation type="submission" date="2019-09" db="EMBL/GenBank/DDBJ databases">
        <title>Bird 10,000 Genomes (B10K) Project - Family phase.</title>
        <authorList>
            <person name="Zhang G."/>
        </authorList>
    </citation>
    <scope>NUCLEOTIDE SEQUENCE [LARGE SCALE GENOMIC DNA]</scope>
    <source>
        <strain evidence="7">B10K-DU-012-58</strain>
        <tissue evidence="7">Muscle</tissue>
    </source>
</reference>
<dbReference type="AlphaFoldDB" id="A0A7L2W7D7"/>
<evidence type="ECO:0000256" key="5">
    <source>
        <dbReference type="SAM" id="MobiDB-lite"/>
    </source>
</evidence>
<keyword evidence="3" id="KW-0347">Helicase</keyword>
<proteinExistence type="predicted"/>
<evidence type="ECO:0000256" key="1">
    <source>
        <dbReference type="ARBA" id="ARBA00022741"/>
    </source>
</evidence>
<dbReference type="CDD" id="cd20077">
    <property type="entry name" value="XPF_nuclease_FANCM"/>
    <property type="match status" value="1"/>
</dbReference>
<evidence type="ECO:0000313" key="8">
    <source>
        <dbReference type="Proteomes" id="UP000580171"/>
    </source>
</evidence>
<dbReference type="GO" id="GO:0009378">
    <property type="term" value="F:four-way junction helicase activity"/>
    <property type="evidence" value="ECO:0007669"/>
    <property type="project" value="TreeGrafter"/>
</dbReference>
<accession>A0A7L2W7D7</accession>
<gene>
    <name evidence="7" type="primary">Fancm_0</name>
    <name evidence="7" type="ORF">PANHAL_R13917</name>
</gene>
<dbReference type="SMART" id="SM00891">
    <property type="entry name" value="ERCC4"/>
    <property type="match status" value="1"/>
</dbReference>
<keyword evidence="8" id="KW-1185">Reference proteome</keyword>
<feature type="domain" description="ERCC4" evidence="6">
    <location>
        <begin position="232"/>
        <end position="315"/>
    </location>
</feature>
<evidence type="ECO:0000313" key="7">
    <source>
        <dbReference type="EMBL" id="NXS65701.1"/>
    </source>
</evidence>
<dbReference type="GO" id="GO:0045003">
    <property type="term" value="P:double-strand break repair via synthesis-dependent strand annealing"/>
    <property type="evidence" value="ECO:0007669"/>
    <property type="project" value="TreeGrafter"/>
</dbReference>
<keyword evidence="1" id="KW-0547">Nucleotide-binding</keyword>
<dbReference type="GO" id="GO:0000400">
    <property type="term" value="F:four-way junction DNA binding"/>
    <property type="evidence" value="ECO:0007669"/>
    <property type="project" value="TreeGrafter"/>
</dbReference>
<dbReference type="PANTHER" id="PTHR14025:SF20">
    <property type="entry name" value="FANCONI ANEMIA GROUP M PROTEIN"/>
    <property type="match status" value="1"/>
</dbReference>
<feature type="region of interest" description="Disordered" evidence="5">
    <location>
        <begin position="172"/>
        <end position="215"/>
    </location>
</feature>
<evidence type="ECO:0000259" key="6">
    <source>
        <dbReference type="SMART" id="SM00891"/>
    </source>
</evidence>
<dbReference type="Gene3D" id="1.10.150.20">
    <property type="entry name" value="5' to 3' exonuclease, C-terminal subdomain"/>
    <property type="match status" value="1"/>
</dbReference>
<dbReference type="InterPro" id="IPR010994">
    <property type="entry name" value="RuvA_2-like"/>
</dbReference>
<dbReference type="InterPro" id="IPR011335">
    <property type="entry name" value="Restrct_endonuc-II-like"/>
</dbReference>
<organism evidence="7 8">
    <name type="scientific">Pandion haliaetus</name>
    <name type="common">Osprey</name>
    <name type="synonym">Falco haliaetus</name>
    <dbReference type="NCBI Taxonomy" id="56262"/>
    <lineage>
        <taxon>Eukaryota</taxon>
        <taxon>Metazoa</taxon>
        <taxon>Chordata</taxon>
        <taxon>Craniata</taxon>
        <taxon>Vertebrata</taxon>
        <taxon>Euteleostomi</taxon>
        <taxon>Archelosauria</taxon>
        <taxon>Archosauria</taxon>
        <taxon>Dinosauria</taxon>
        <taxon>Saurischia</taxon>
        <taxon>Theropoda</taxon>
        <taxon>Coelurosauria</taxon>
        <taxon>Aves</taxon>
        <taxon>Neognathae</taxon>
        <taxon>Neoaves</taxon>
        <taxon>Telluraves</taxon>
        <taxon>Accipitrimorphae</taxon>
        <taxon>Accipitriformes</taxon>
        <taxon>Pandionidae</taxon>
        <taxon>Pandion</taxon>
    </lineage>
</organism>
<dbReference type="GO" id="GO:0016787">
    <property type="term" value="F:hydrolase activity"/>
    <property type="evidence" value="ECO:0007669"/>
    <property type="project" value="UniProtKB-KW"/>
</dbReference>
<dbReference type="GO" id="GO:0043138">
    <property type="term" value="F:3'-5' DNA helicase activity"/>
    <property type="evidence" value="ECO:0007669"/>
    <property type="project" value="TreeGrafter"/>
</dbReference>
<dbReference type="InterPro" id="IPR047418">
    <property type="entry name" value="XPF_nuclease_FANCM"/>
</dbReference>
<dbReference type="SUPFAM" id="SSF52980">
    <property type="entry name" value="Restriction endonuclease-like"/>
    <property type="match status" value="1"/>
</dbReference>
<dbReference type="InterPro" id="IPR006166">
    <property type="entry name" value="ERCC4_domain"/>
</dbReference>
<feature type="non-terminal residue" evidence="7">
    <location>
        <position position="1"/>
    </location>
</feature>
<dbReference type="Pfam" id="PF02732">
    <property type="entry name" value="ERCC4"/>
    <property type="match status" value="1"/>
</dbReference>
<dbReference type="GO" id="GO:0036297">
    <property type="term" value="P:interstrand cross-link repair"/>
    <property type="evidence" value="ECO:0007669"/>
    <property type="project" value="TreeGrafter"/>
</dbReference>
<feature type="compositionally biased region" description="Polar residues" evidence="5">
    <location>
        <begin position="194"/>
        <end position="215"/>
    </location>
</feature>
<feature type="non-terminal residue" evidence="7">
    <location>
        <position position="458"/>
    </location>
</feature>
<evidence type="ECO:0000256" key="4">
    <source>
        <dbReference type="ARBA" id="ARBA00022840"/>
    </source>
</evidence>
<dbReference type="OrthoDB" id="6513042at2759"/>
<evidence type="ECO:0000256" key="3">
    <source>
        <dbReference type="ARBA" id="ARBA00022806"/>
    </source>
</evidence>
<name>A0A7L2W7D7_PANHA</name>